<protein>
    <submittedName>
        <fullName evidence="1">Uncharacterized protein</fullName>
    </submittedName>
</protein>
<sequence>MQFLTSIALALAATGALAAPVTSPIMGVINTPTASSTIAANESFDFDYAVTNWCEEGYNHFKVFMTSGSAAPTVDDVDTTGDVESALYSFGEYVVANFGLPAPTNPPPSSLTAPVVSADAISEGASTFLTVVQIFSGCPGSVAQEVGVTSVPFEYSASS</sequence>
<comment type="caution">
    <text evidence="1">The sequence shown here is derived from an EMBL/GenBank/DDBJ whole genome shotgun (WGS) entry which is preliminary data.</text>
</comment>
<keyword evidence="2" id="KW-1185">Reference proteome</keyword>
<accession>A0ACC1SAJ4</accession>
<gene>
    <name evidence="1" type="ORF">NM688_g6951</name>
</gene>
<name>A0ACC1SAJ4_9APHY</name>
<evidence type="ECO:0000313" key="1">
    <source>
        <dbReference type="EMBL" id="KAJ3535620.1"/>
    </source>
</evidence>
<organism evidence="1 2">
    <name type="scientific">Phlebia brevispora</name>
    <dbReference type="NCBI Taxonomy" id="194682"/>
    <lineage>
        <taxon>Eukaryota</taxon>
        <taxon>Fungi</taxon>
        <taxon>Dikarya</taxon>
        <taxon>Basidiomycota</taxon>
        <taxon>Agaricomycotina</taxon>
        <taxon>Agaricomycetes</taxon>
        <taxon>Polyporales</taxon>
        <taxon>Meruliaceae</taxon>
        <taxon>Phlebia</taxon>
    </lineage>
</organism>
<dbReference type="Proteomes" id="UP001148662">
    <property type="component" value="Unassembled WGS sequence"/>
</dbReference>
<reference evidence="1" key="1">
    <citation type="submission" date="2022-07" db="EMBL/GenBank/DDBJ databases">
        <title>Genome Sequence of Phlebia brevispora.</title>
        <authorList>
            <person name="Buettner E."/>
        </authorList>
    </citation>
    <scope>NUCLEOTIDE SEQUENCE</scope>
    <source>
        <strain evidence="1">MPL23</strain>
    </source>
</reference>
<evidence type="ECO:0000313" key="2">
    <source>
        <dbReference type="Proteomes" id="UP001148662"/>
    </source>
</evidence>
<proteinExistence type="predicted"/>
<dbReference type="EMBL" id="JANHOG010001527">
    <property type="protein sequence ID" value="KAJ3535620.1"/>
    <property type="molecule type" value="Genomic_DNA"/>
</dbReference>